<reference evidence="1 2" key="6">
    <citation type="journal article" date="1999" name="Virology">
        <title>Chlorella virus PBCV-1 encodes a functional homospermidine synthase.</title>
        <authorList>
            <person name="Kaiser A."/>
            <person name="Vollmert M."/>
            <person name="Tholl D."/>
            <person name="Graves M.V."/>
            <person name="Gurnon J.R."/>
            <person name="Xing W."/>
            <person name="Lisec A.D."/>
            <person name="Nickerson K.W."/>
            <person name="Van Etten J.L."/>
        </authorList>
    </citation>
    <scope>NUCLEOTIDE SEQUENCE [LARGE SCALE GENOMIC DNA]</scope>
</reference>
<dbReference type="KEGG" id="vg:917823"/>
<gene>
    <name evidence="1" type="primary">a117L</name>
</gene>
<dbReference type="GeneID" id="917823"/>
<name>Q84438_PBCV1</name>
<reference evidence="1 2" key="7">
    <citation type="journal article" date="2000" name="Virology">
        <title>Characterization of a beta-1,3-glucanase encoded by chlorella virus PBCV-1.</title>
        <authorList>
            <person name="Sun L."/>
            <person name="Gurnon J.R."/>
            <person name="Adams B.J."/>
            <person name="Graves M.V."/>
            <person name="Van Etten J.L."/>
        </authorList>
    </citation>
    <scope>NUCLEOTIDE SEQUENCE [LARGE SCALE GENOMIC DNA]</scope>
</reference>
<reference evidence="1 2" key="4">
    <citation type="journal article" date="1996" name="Virology">
        <title>Analysis of 76 kb of the chlorella virus PBCV-1 330-kb genome: map positions 182 to 258.</title>
        <authorList>
            <person name="Kutish G.F."/>
            <person name="Li Y."/>
            <person name="Lu Z."/>
            <person name="Furuta M."/>
            <person name="Rock D.L."/>
            <person name="Van Etten J.L."/>
        </authorList>
    </citation>
    <scope>NUCLEOTIDE SEQUENCE [LARGE SCALE GENOMIC DNA]</scope>
</reference>
<dbReference type="PIR" id="T17607">
    <property type="entry name" value="T17607"/>
</dbReference>
<reference evidence="1 2" key="5">
    <citation type="journal article" date="1997" name="Virology">
        <title>Analysis of 74 kb of DNA located at the right end of the 330-kb chlorella virus PBCV-1 genome.</title>
        <authorList>
            <person name="Li Y."/>
            <person name="Lu Z."/>
            <person name="Sun L."/>
            <person name="Ropp S."/>
            <person name="Kutish G.F."/>
            <person name="Rock D.L."/>
            <person name="Van Etten J.L."/>
        </authorList>
    </citation>
    <scope>NUCLEOTIDE SEQUENCE [LARGE SCALE GENOMIC DNA]</scope>
</reference>
<accession>Q84438</accession>
<reference evidence="1 2" key="3">
    <citation type="journal article" date="1996" name="Virology">
        <title>Analysis of 94 kb of the chlorella virus PBCV-1 330-kb genome: map positions 88 to 182.</title>
        <authorList>
            <person name="Lu Z."/>
            <person name="Li Y."/>
            <person name="Que Q."/>
            <person name="Kutish G.F."/>
            <person name="Rock D.L."/>
            <person name="Van Etten J.L."/>
        </authorList>
    </citation>
    <scope>NUCLEOTIDE SEQUENCE [LARGE SCALE GENOMIC DNA]</scope>
</reference>
<reference evidence="1 2" key="1">
    <citation type="journal article" date="1995" name="Virology">
        <title>Analysis of 45 kb of DNA located at the left end of the chlorella virus PBCV-1 genome.</title>
        <authorList>
            <person name="Lu Z."/>
            <person name="Li Y."/>
            <person name="Zhang Y."/>
            <person name="Kutish G.F."/>
            <person name="Rock D.L."/>
            <person name="Van Etten J.L."/>
        </authorList>
    </citation>
    <scope>NUCLEOTIDE SEQUENCE [LARGE SCALE GENOMIC DNA]</scope>
</reference>
<proteinExistence type="predicted"/>
<sequence>MSQLDFLSICNFTPVNTKHSNVLKSSHEILAEIVKTPQMNTIDSIISCMEQMRTSFENHTSTFPNTFINPEQCGGIMWVVEVAMMCIMRCEYGVNTLVFNDGFKIRQCNVKMLRKPVKVPLALVTYVRRF</sequence>
<protein>
    <submittedName>
        <fullName evidence="1">Uncharacterized protein</fullName>
    </submittedName>
</protein>
<dbReference type="RefSeq" id="NP_048465.1">
    <property type="nucleotide sequence ID" value="NC_000852.5"/>
</dbReference>
<dbReference type="EMBL" id="JF411744">
    <property type="protein sequence ID" value="AAC96485.1"/>
    <property type="molecule type" value="Genomic_DNA"/>
</dbReference>
<evidence type="ECO:0000313" key="2">
    <source>
        <dbReference type="Proteomes" id="UP000000862"/>
    </source>
</evidence>
<evidence type="ECO:0000313" key="1">
    <source>
        <dbReference type="EMBL" id="AAC96485.1"/>
    </source>
</evidence>
<organism evidence="1 2">
    <name type="scientific">Paramecium bursaria Chlorella virus 1</name>
    <name type="common">PBCV-1</name>
    <dbReference type="NCBI Taxonomy" id="10506"/>
    <lineage>
        <taxon>Viruses</taxon>
        <taxon>Varidnaviria</taxon>
        <taxon>Bamfordvirae</taxon>
        <taxon>Nucleocytoviricota</taxon>
        <taxon>Megaviricetes</taxon>
        <taxon>Algavirales</taxon>
        <taxon>Phycodnaviridae</taxon>
        <taxon>Chlorovirus</taxon>
        <taxon>Chlorovirus vanettense</taxon>
    </lineage>
</organism>
<dbReference type="Proteomes" id="UP000000862">
    <property type="component" value="Segment"/>
</dbReference>
<dbReference type="OrthoDB" id="33174at10239"/>
<keyword evidence="2" id="KW-1185">Reference proteome</keyword>
<reference evidence="1 2" key="8">
    <citation type="journal article" date="2010" name="J. Virol.">
        <title>Microarray analysis of Paramecium bursaria chlorella virus 1 transcription.</title>
        <authorList>
            <person name="Yanai-Balser G.M."/>
            <person name="Duncan G.A."/>
            <person name="Eudy J.D."/>
            <person name="Wang D."/>
            <person name="Li X."/>
            <person name="Agarkova I.V."/>
            <person name="Dunigan D.D."/>
            <person name="Van Etten J.L."/>
        </authorList>
    </citation>
    <scope>NUCLEOTIDE SEQUENCE [LARGE SCALE GENOMIC DNA]</scope>
</reference>
<organismHost>
    <name type="scientific">Chlorella</name>
    <dbReference type="NCBI Taxonomy" id="3071"/>
</organismHost>
<reference evidence="1 2" key="2">
    <citation type="journal article" date="1995" name="Virology">
        <title>Analysis of 43 kb of the Chlorella virus PBCV-1 330-kb genome: map positions 45 to 88.</title>
        <authorList>
            <person name="Li Y."/>
            <person name="Lu Z."/>
            <person name="Burbank D.E."/>
            <person name="Kutish G.F."/>
            <person name="Rock D.L."/>
            <person name="Van Etten J.L."/>
        </authorList>
    </citation>
    <scope>NUCLEOTIDE SEQUENCE [LARGE SCALE GENOMIC DNA]</scope>
</reference>